<gene>
    <name evidence="3" type="ORF">DCAF_LOCUS14831</name>
</gene>
<dbReference type="EMBL" id="CAWUPB010001158">
    <property type="protein sequence ID" value="CAK7339755.1"/>
    <property type="molecule type" value="Genomic_DNA"/>
</dbReference>
<evidence type="ECO:0000256" key="2">
    <source>
        <dbReference type="SAM" id="SignalP"/>
    </source>
</evidence>
<organism evidence="3 4">
    <name type="scientific">Dovyalis caffra</name>
    <dbReference type="NCBI Taxonomy" id="77055"/>
    <lineage>
        <taxon>Eukaryota</taxon>
        <taxon>Viridiplantae</taxon>
        <taxon>Streptophyta</taxon>
        <taxon>Embryophyta</taxon>
        <taxon>Tracheophyta</taxon>
        <taxon>Spermatophyta</taxon>
        <taxon>Magnoliopsida</taxon>
        <taxon>eudicotyledons</taxon>
        <taxon>Gunneridae</taxon>
        <taxon>Pentapetalae</taxon>
        <taxon>rosids</taxon>
        <taxon>fabids</taxon>
        <taxon>Malpighiales</taxon>
        <taxon>Salicaceae</taxon>
        <taxon>Flacourtieae</taxon>
        <taxon>Dovyalis</taxon>
    </lineage>
</organism>
<dbReference type="Proteomes" id="UP001314170">
    <property type="component" value="Unassembled WGS sequence"/>
</dbReference>
<feature type="signal peptide" evidence="2">
    <location>
        <begin position="1"/>
        <end position="27"/>
    </location>
</feature>
<reference evidence="3 4" key="1">
    <citation type="submission" date="2024-01" db="EMBL/GenBank/DDBJ databases">
        <authorList>
            <person name="Waweru B."/>
        </authorList>
    </citation>
    <scope>NUCLEOTIDE SEQUENCE [LARGE SCALE GENOMIC DNA]</scope>
</reference>
<keyword evidence="2" id="KW-0732">Signal</keyword>
<feature type="compositionally biased region" description="Low complexity" evidence="1">
    <location>
        <begin position="39"/>
        <end position="52"/>
    </location>
</feature>
<proteinExistence type="predicted"/>
<feature type="region of interest" description="Disordered" evidence="1">
    <location>
        <begin position="39"/>
        <end position="83"/>
    </location>
</feature>
<protein>
    <submittedName>
        <fullName evidence="3">Uncharacterized protein</fullName>
    </submittedName>
</protein>
<feature type="chain" id="PRO_5043751843" evidence="2">
    <location>
        <begin position="28"/>
        <end position="83"/>
    </location>
</feature>
<comment type="caution">
    <text evidence="3">The sequence shown here is derived from an EMBL/GenBank/DDBJ whole genome shotgun (WGS) entry which is preliminary data.</text>
</comment>
<keyword evidence="4" id="KW-1185">Reference proteome</keyword>
<accession>A0AAV1RTR7</accession>
<evidence type="ECO:0000256" key="1">
    <source>
        <dbReference type="SAM" id="MobiDB-lite"/>
    </source>
</evidence>
<evidence type="ECO:0000313" key="3">
    <source>
        <dbReference type="EMBL" id="CAK7339755.1"/>
    </source>
</evidence>
<name>A0AAV1RTR7_9ROSI</name>
<evidence type="ECO:0000313" key="4">
    <source>
        <dbReference type="Proteomes" id="UP001314170"/>
    </source>
</evidence>
<dbReference type="AlphaFoldDB" id="A0AAV1RTR7"/>
<sequence length="83" mass="9390">MEKVGASLAGRLTLLILFFFLVTLAAASREVISLYGNVKQDQQPKGPKKQVQTIERDAESSEEEKKRLNKKARDSRLRMPMKA</sequence>
<feature type="compositionally biased region" description="Basic and acidic residues" evidence="1">
    <location>
        <begin position="54"/>
        <end position="77"/>
    </location>
</feature>